<feature type="transmembrane region" description="Helical" evidence="1">
    <location>
        <begin position="77"/>
        <end position="98"/>
    </location>
</feature>
<evidence type="ECO:0000256" key="1">
    <source>
        <dbReference type="SAM" id="Phobius"/>
    </source>
</evidence>
<dbReference type="AlphaFoldDB" id="A0A803P5J2"/>
<feature type="transmembrane region" description="Helical" evidence="1">
    <location>
        <begin position="27"/>
        <end position="56"/>
    </location>
</feature>
<reference evidence="2" key="2">
    <citation type="submission" date="2021-03" db="UniProtKB">
        <authorList>
            <consortium name="EnsemblPlants"/>
        </authorList>
    </citation>
    <scope>IDENTIFICATION</scope>
</reference>
<keyword evidence="1" id="KW-0472">Membrane</keyword>
<accession>A0A803P5J2</accession>
<dbReference type="Gramene" id="evm.model.03.1508">
    <property type="protein sequence ID" value="cds.evm.model.03.1508"/>
    <property type="gene ID" value="evm.TU.03.1508"/>
</dbReference>
<protein>
    <recommendedName>
        <fullName evidence="4">Late embryogenesis abundant protein LEA-2 subgroup domain-containing protein</fullName>
    </recommendedName>
</protein>
<keyword evidence="1" id="KW-0812">Transmembrane</keyword>
<name>A0A803P5J2_CANSA</name>
<proteinExistence type="predicted"/>
<dbReference type="EMBL" id="UZAU01000314">
    <property type="status" value="NOT_ANNOTATED_CDS"/>
    <property type="molecule type" value="Genomic_DNA"/>
</dbReference>
<evidence type="ECO:0008006" key="4">
    <source>
        <dbReference type="Google" id="ProtNLM"/>
    </source>
</evidence>
<sequence>MVKIHPQSNGPNLPPPPPPQRNNFCCFLFQLCFFLVAASFSLLLIIVVVLSILFGTRREDRHLLRRRQSLRLLRYDAVRACAYYATTPFAVVNLASFYQGHKTTKALRVDFKGNKTVSFDDWDGVFLSSCYDEEKSGGGVYSVTVVLNVSVRTKYGKMKYGENHNYIYCYLRVPLSSTEETKFFYPSFQVTPCAVVHIIT</sequence>
<evidence type="ECO:0000313" key="2">
    <source>
        <dbReference type="EnsemblPlants" id="cds.evm.model.03.1508"/>
    </source>
</evidence>
<evidence type="ECO:0000313" key="3">
    <source>
        <dbReference type="Proteomes" id="UP000596661"/>
    </source>
</evidence>
<reference evidence="2" key="1">
    <citation type="submission" date="2018-11" db="EMBL/GenBank/DDBJ databases">
        <authorList>
            <person name="Grassa J C."/>
        </authorList>
    </citation>
    <scope>NUCLEOTIDE SEQUENCE [LARGE SCALE GENOMIC DNA]</scope>
</reference>
<dbReference type="Proteomes" id="UP000596661">
    <property type="component" value="Chromosome 3"/>
</dbReference>
<dbReference type="OrthoDB" id="695142at2759"/>
<keyword evidence="1" id="KW-1133">Transmembrane helix</keyword>
<dbReference type="EnsemblPlants" id="evm.model.03.1508">
    <property type="protein sequence ID" value="cds.evm.model.03.1508"/>
    <property type="gene ID" value="evm.TU.03.1508"/>
</dbReference>
<keyword evidence="3" id="KW-1185">Reference proteome</keyword>
<organism evidence="2 3">
    <name type="scientific">Cannabis sativa</name>
    <name type="common">Hemp</name>
    <name type="synonym">Marijuana</name>
    <dbReference type="NCBI Taxonomy" id="3483"/>
    <lineage>
        <taxon>Eukaryota</taxon>
        <taxon>Viridiplantae</taxon>
        <taxon>Streptophyta</taxon>
        <taxon>Embryophyta</taxon>
        <taxon>Tracheophyta</taxon>
        <taxon>Spermatophyta</taxon>
        <taxon>Magnoliopsida</taxon>
        <taxon>eudicotyledons</taxon>
        <taxon>Gunneridae</taxon>
        <taxon>Pentapetalae</taxon>
        <taxon>rosids</taxon>
        <taxon>fabids</taxon>
        <taxon>Rosales</taxon>
        <taxon>Cannabaceae</taxon>
        <taxon>Cannabis</taxon>
    </lineage>
</organism>